<dbReference type="PANTHER" id="PTHR33939:SF1">
    <property type="entry name" value="DUF4371 DOMAIN-CONTAINING PROTEIN"/>
    <property type="match status" value="1"/>
</dbReference>
<name>A0AAV7X319_9NEOP</name>
<accession>A0AAV7X319</accession>
<organism evidence="1 2">
    <name type="scientific">Megalurothrips usitatus</name>
    <name type="common">bean blossom thrips</name>
    <dbReference type="NCBI Taxonomy" id="439358"/>
    <lineage>
        <taxon>Eukaryota</taxon>
        <taxon>Metazoa</taxon>
        <taxon>Ecdysozoa</taxon>
        <taxon>Arthropoda</taxon>
        <taxon>Hexapoda</taxon>
        <taxon>Insecta</taxon>
        <taxon>Pterygota</taxon>
        <taxon>Neoptera</taxon>
        <taxon>Paraneoptera</taxon>
        <taxon>Thysanoptera</taxon>
        <taxon>Terebrantia</taxon>
        <taxon>Thripoidea</taxon>
        <taxon>Thripidae</taxon>
        <taxon>Megalurothrips</taxon>
    </lineage>
</organism>
<comment type="caution">
    <text evidence="1">The sequence shown here is derived from an EMBL/GenBank/DDBJ whole genome shotgun (WGS) entry which is preliminary data.</text>
</comment>
<dbReference type="AlphaFoldDB" id="A0AAV7X319"/>
<evidence type="ECO:0000313" key="1">
    <source>
        <dbReference type="EMBL" id="KAJ1519168.1"/>
    </source>
</evidence>
<dbReference type="PANTHER" id="PTHR33939">
    <property type="entry name" value="PROTEIN CBG22215"/>
    <property type="match status" value="1"/>
</dbReference>
<gene>
    <name evidence="1" type="ORF">ONE63_011224</name>
</gene>
<dbReference type="Proteomes" id="UP001075354">
    <property type="component" value="Unassembled WGS sequence"/>
</dbReference>
<keyword evidence="2" id="KW-1185">Reference proteome</keyword>
<dbReference type="Gene3D" id="3.30.420.10">
    <property type="entry name" value="Ribonuclease H-like superfamily/Ribonuclease H"/>
    <property type="match status" value="1"/>
</dbReference>
<proteinExistence type="predicted"/>
<dbReference type="GO" id="GO:0003676">
    <property type="term" value="F:nucleic acid binding"/>
    <property type="evidence" value="ECO:0007669"/>
    <property type="project" value="InterPro"/>
</dbReference>
<protein>
    <recommendedName>
        <fullName evidence="3">Tc1-like transposase DDE domain-containing protein</fullName>
    </recommendedName>
</protein>
<dbReference type="InterPro" id="IPR036397">
    <property type="entry name" value="RNaseH_sf"/>
</dbReference>
<dbReference type="EMBL" id="JAPTSV010000747">
    <property type="protein sequence ID" value="KAJ1519168.1"/>
    <property type="molecule type" value="Genomic_DNA"/>
</dbReference>
<sequence length="351" mass="40889">MEAFSELDSFIQDSIERIIVRQDQSGISPTLKEIYEAVRHAHPHFPYGKSHLHLKLRAMGYAYKTLDHRMDVKNSERIRRRRVEYMSRIARLRTEVYRIVYLHETWYDSHDVKRKGFTNGRHSLTNAAPSRGKRIIILHAGTEEGFVDGCLYLATKNMKDAMADYHENMTVEVFERWLRDTLLPNLERQFPGERCAILLDNASYHSRLVEGSKIPTQRSTRAVMRAFMATHGIPEPPPCVPPGRRQPRPPTNAMLFEAIRTAVRERDIQQSYVVDEIIAGAGHAVARLPPYHCEFNPIEHAWSVLKRMVHKRNRTPKLGASVVILIRRVERWVLPEHWRGFCRKSRRAEEA</sequence>
<evidence type="ECO:0008006" key="3">
    <source>
        <dbReference type="Google" id="ProtNLM"/>
    </source>
</evidence>
<evidence type="ECO:0000313" key="2">
    <source>
        <dbReference type="Proteomes" id="UP001075354"/>
    </source>
</evidence>
<reference evidence="1" key="1">
    <citation type="submission" date="2022-12" db="EMBL/GenBank/DDBJ databases">
        <title>Chromosome-level genome assembly of the bean flower thrips Megalurothrips usitatus.</title>
        <authorList>
            <person name="Ma L."/>
            <person name="Liu Q."/>
            <person name="Li H."/>
            <person name="Cai W."/>
        </authorList>
    </citation>
    <scope>NUCLEOTIDE SEQUENCE</scope>
    <source>
        <strain evidence="1">Cailab_2022a</strain>
    </source>
</reference>